<evidence type="ECO:0000256" key="10">
    <source>
        <dbReference type="PIRSR" id="PIRSR601929-1"/>
    </source>
</evidence>
<keyword evidence="13" id="KW-0812">Transmembrane</keyword>
<evidence type="ECO:0000256" key="4">
    <source>
        <dbReference type="ARBA" id="ARBA00022525"/>
    </source>
</evidence>
<keyword evidence="4" id="KW-0964">Secreted</keyword>
<dbReference type="InterPro" id="IPR006045">
    <property type="entry name" value="Cupin_1"/>
</dbReference>
<reference evidence="15 16" key="1">
    <citation type="journal article" date="2014" name="Genome Biol.">
        <title>Transcriptome and methylome profiling reveals relics of genome dominance in the mesopolyploid Brassica oleracea.</title>
        <authorList>
            <person name="Parkin I.A."/>
            <person name="Koh C."/>
            <person name="Tang H."/>
            <person name="Robinson S.J."/>
            <person name="Kagale S."/>
            <person name="Clarke W.E."/>
            <person name="Town C.D."/>
            <person name="Nixon J."/>
            <person name="Krishnakumar V."/>
            <person name="Bidwell S.L."/>
            <person name="Denoeud F."/>
            <person name="Belcram H."/>
            <person name="Links M.G."/>
            <person name="Just J."/>
            <person name="Clarke C."/>
            <person name="Bender T."/>
            <person name="Huebert T."/>
            <person name="Mason A.S."/>
            <person name="Pires J.C."/>
            <person name="Barker G."/>
            <person name="Moore J."/>
            <person name="Walley P.G."/>
            <person name="Manoli S."/>
            <person name="Batley J."/>
            <person name="Edwards D."/>
            <person name="Nelson M.N."/>
            <person name="Wang X."/>
            <person name="Paterson A.H."/>
            <person name="King G."/>
            <person name="Bancroft I."/>
            <person name="Chalhoub B."/>
            <person name="Sharpe A.G."/>
        </authorList>
    </citation>
    <scope>NUCLEOTIDE SEQUENCE</scope>
    <source>
        <strain evidence="15 16">cv. TO1000</strain>
    </source>
</reference>
<dbReference type="InterPro" id="IPR001929">
    <property type="entry name" value="Germin"/>
</dbReference>
<evidence type="ECO:0000256" key="13">
    <source>
        <dbReference type="SAM" id="Phobius"/>
    </source>
</evidence>
<keyword evidence="13" id="KW-1133">Transmembrane helix</keyword>
<feature type="binding site" evidence="11">
    <location>
        <position position="290"/>
    </location>
    <ligand>
        <name>Mn(2+)</name>
        <dbReference type="ChEBI" id="CHEBI:29035"/>
    </ligand>
</feature>
<feature type="binding site" evidence="10">
    <location>
        <position position="297"/>
    </location>
    <ligand>
        <name>oxalate</name>
        <dbReference type="ChEBI" id="CHEBI:30623"/>
    </ligand>
</feature>
<accession>A0A0D3AQ54</accession>
<name>A0A0D3AQ54_BRAOL</name>
<dbReference type="PANTHER" id="PTHR31238">
    <property type="entry name" value="GERMIN-LIKE PROTEIN SUBFAMILY 3 MEMBER 3"/>
    <property type="match status" value="1"/>
</dbReference>
<feature type="compositionally biased region" description="Low complexity" evidence="12">
    <location>
        <begin position="17"/>
        <end position="39"/>
    </location>
</feature>
<comment type="subcellular location">
    <subcellularLocation>
        <location evidence="1">Secreted</location>
        <location evidence="1">Extracellular space</location>
        <location evidence="1">Apoplast</location>
    </subcellularLocation>
</comment>
<dbReference type="GO" id="GO:0048046">
    <property type="term" value="C:apoplast"/>
    <property type="evidence" value="ECO:0007669"/>
    <property type="project" value="UniProtKB-SubCell"/>
</dbReference>
<dbReference type="Gramene" id="Bo2g076930.1">
    <property type="protein sequence ID" value="Bo2g076930.1"/>
    <property type="gene ID" value="Bo2g076930"/>
</dbReference>
<keyword evidence="8" id="KW-0325">Glycoprotein</keyword>
<dbReference type="EnsemblPlants" id="Bo2g076930.1">
    <property type="protein sequence ID" value="Bo2g076930.1"/>
    <property type="gene ID" value="Bo2g076930"/>
</dbReference>
<evidence type="ECO:0000313" key="16">
    <source>
        <dbReference type="Proteomes" id="UP000032141"/>
    </source>
</evidence>
<evidence type="ECO:0000259" key="14">
    <source>
        <dbReference type="SMART" id="SM00835"/>
    </source>
</evidence>
<dbReference type="InterPro" id="IPR014710">
    <property type="entry name" value="RmlC-like_jellyroll"/>
</dbReference>
<keyword evidence="16" id="KW-1185">Reference proteome</keyword>
<feature type="binding site" evidence="10">
    <location>
        <position position="292"/>
    </location>
    <ligand>
        <name>oxalate</name>
        <dbReference type="ChEBI" id="CHEBI:30623"/>
    </ligand>
</feature>
<dbReference type="HOGENOM" id="CLU_744658_0_0_1"/>
<feature type="region of interest" description="Disordered" evidence="12">
    <location>
        <begin position="1"/>
        <end position="84"/>
    </location>
</feature>
<dbReference type="InterPro" id="IPR019780">
    <property type="entry name" value="Germin_Mn-BS"/>
</dbReference>
<feature type="compositionally biased region" description="Low complexity" evidence="12">
    <location>
        <begin position="54"/>
        <end position="63"/>
    </location>
</feature>
<evidence type="ECO:0000256" key="3">
    <source>
        <dbReference type="ARBA" id="ARBA00022523"/>
    </source>
</evidence>
<dbReference type="AlphaFoldDB" id="A0A0D3AQ54"/>
<dbReference type="Gene3D" id="2.60.120.10">
    <property type="entry name" value="Jelly Rolls"/>
    <property type="match status" value="2"/>
</dbReference>
<keyword evidence="7" id="KW-1015">Disulfide bond</keyword>
<sequence>MTIRRHQRTAHYSQMFGPPGSRLDPPSLPGSSSAPGSSGQQETVPETLYSQRVSPTSTASPSVPHVPPPIAPDPMRAPHVPPQMPANQVHVDLMVPPSCPYSQYTVENILGLPGREGLPIIDPDRPDGTLCKKQIKTPPELESSLLELESSSPELESSSPELESSSPEFLITEKNRAKSKELVLTPTNQNVVRIIFLISLLFALSTASVQDFFVANLKRAETPAGYPCICPIHVKAKDFVFSGLGTPGNTTNIISAAVTPGFVAQFPGLNGLGLSTARLDLAPKGVIPMHTHPGASEVLFVLDDTKTGTGHGFPSGLAAAAAFVTFSSASPGLQILDFALFANDLPTELVASTTFLEPAVVKKLKSVLGGTG</sequence>
<keyword evidence="9 10" id="KW-0464">Manganese</keyword>
<evidence type="ECO:0000256" key="6">
    <source>
        <dbReference type="ARBA" id="ARBA00022729"/>
    </source>
</evidence>
<keyword evidence="6" id="KW-0732">Signal</keyword>
<protein>
    <recommendedName>
        <fullName evidence="14">Cupin type-1 domain-containing protein</fullName>
    </recommendedName>
</protein>
<dbReference type="InterPro" id="IPR011051">
    <property type="entry name" value="RmlC_Cupin_sf"/>
</dbReference>
<evidence type="ECO:0000256" key="11">
    <source>
        <dbReference type="PIRSR" id="PIRSR601929-2"/>
    </source>
</evidence>
<feature type="region of interest" description="Disordered" evidence="12">
    <location>
        <begin position="142"/>
        <end position="168"/>
    </location>
</feature>
<evidence type="ECO:0000256" key="9">
    <source>
        <dbReference type="ARBA" id="ARBA00023211"/>
    </source>
</evidence>
<dbReference type="GO" id="GO:0030145">
    <property type="term" value="F:manganese ion binding"/>
    <property type="evidence" value="ECO:0007669"/>
    <property type="project" value="InterPro"/>
</dbReference>
<evidence type="ECO:0000256" key="8">
    <source>
        <dbReference type="ARBA" id="ARBA00023180"/>
    </source>
</evidence>
<dbReference type="CDD" id="cd02241">
    <property type="entry name" value="cupin_OxOx"/>
    <property type="match status" value="1"/>
</dbReference>
<evidence type="ECO:0000256" key="12">
    <source>
        <dbReference type="SAM" id="MobiDB-lite"/>
    </source>
</evidence>
<feature type="binding site" evidence="11">
    <location>
        <position position="297"/>
    </location>
    <ligand>
        <name>Mn(2+)</name>
        <dbReference type="ChEBI" id="CHEBI:29035"/>
    </ligand>
</feature>
<evidence type="ECO:0000256" key="7">
    <source>
        <dbReference type="ARBA" id="ARBA00023157"/>
    </source>
</evidence>
<proteinExistence type="inferred from homology"/>
<dbReference type="STRING" id="109376.A0A0D3AQ54"/>
<evidence type="ECO:0000256" key="1">
    <source>
        <dbReference type="ARBA" id="ARBA00004271"/>
    </source>
</evidence>
<dbReference type="Pfam" id="PF00190">
    <property type="entry name" value="Cupin_1"/>
    <property type="match status" value="1"/>
</dbReference>
<dbReference type="PROSITE" id="PS00725">
    <property type="entry name" value="GERMIN"/>
    <property type="match status" value="1"/>
</dbReference>
<dbReference type="SMART" id="SM00835">
    <property type="entry name" value="Cupin_1"/>
    <property type="match status" value="1"/>
</dbReference>
<feature type="domain" description="Cupin type-1" evidence="14">
    <location>
        <begin position="242"/>
        <end position="362"/>
    </location>
</feature>
<reference evidence="15" key="2">
    <citation type="submission" date="2015-03" db="UniProtKB">
        <authorList>
            <consortium name="EnsemblPlants"/>
        </authorList>
    </citation>
    <scope>IDENTIFICATION</scope>
</reference>
<feature type="transmembrane region" description="Helical" evidence="13">
    <location>
        <begin position="191"/>
        <end position="209"/>
    </location>
</feature>
<keyword evidence="3" id="KW-0052">Apoplast</keyword>
<evidence type="ECO:0000313" key="15">
    <source>
        <dbReference type="EnsemblPlants" id="Bo2g076930.1"/>
    </source>
</evidence>
<evidence type="ECO:0000256" key="2">
    <source>
        <dbReference type="ARBA" id="ARBA00007456"/>
    </source>
</evidence>
<dbReference type="eggNOG" id="ENOG502QT7C">
    <property type="taxonomic scope" value="Eukaryota"/>
</dbReference>
<keyword evidence="13" id="KW-0472">Membrane</keyword>
<feature type="binding site" evidence="11">
    <location>
        <position position="292"/>
    </location>
    <ligand>
        <name>Mn(2+)</name>
        <dbReference type="ChEBI" id="CHEBI:29035"/>
    </ligand>
</feature>
<feature type="compositionally biased region" description="Polar residues" evidence="12">
    <location>
        <begin position="40"/>
        <end position="53"/>
    </location>
</feature>
<keyword evidence="5 10" id="KW-0479">Metal-binding</keyword>
<dbReference type="SUPFAM" id="SSF51182">
    <property type="entry name" value="RmlC-like cupins"/>
    <property type="match status" value="1"/>
</dbReference>
<comment type="similarity">
    <text evidence="2">Belongs to the germin family.</text>
</comment>
<dbReference type="Proteomes" id="UP000032141">
    <property type="component" value="Chromosome C2"/>
</dbReference>
<organism evidence="15 16">
    <name type="scientific">Brassica oleracea var. oleracea</name>
    <dbReference type="NCBI Taxonomy" id="109376"/>
    <lineage>
        <taxon>Eukaryota</taxon>
        <taxon>Viridiplantae</taxon>
        <taxon>Streptophyta</taxon>
        <taxon>Embryophyta</taxon>
        <taxon>Tracheophyta</taxon>
        <taxon>Spermatophyta</taxon>
        <taxon>Magnoliopsida</taxon>
        <taxon>eudicotyledons</taxon>
        <taxon>Gunneridae</taxon>
        <taxon>Pentapetalae</taxon>
        <taxon>rosids</taxon>
        <taxon>malvids</taxon>
        <taxon>Brassicales</taxon>
        <taxon>Brassicaceae</taxon>
        <taxon>Brassiceae</taxon>
        <taxon>Brassica</taxon>
    </lineage>
</organism>
<evidence type="ECO:0000256" key="5">
    <source>
        <dbReference type="ARBA" id="ARBA00022723"/>
    </source>
</evidence>